<name>H9UIA1_SPIAZ</name>
<dbReference type="InterPro" id="IPR000160">
    <property type="entry name" value="GGDEF_dom"/>
</dbReference>
<proteinExistence type="predicted"/>
<dbReference type="STRING" id="889378.Spiaf_1165"/>
<dbReference type="Pfam" id="PF00990">
    <property type="entry name" value="GGDEF"/>
    <property type="match status" value="1"/>
</dbReference>
<dbReference type="GO" id="GO:0043709">
    <property type="term" value="P:cell adhesion involved in single-species biofilm formation"/>
    <property type="evidence" value="ECO:0007669"/>
    <property type="project" value="TreeGrafter"/>
</dbReference>
<dbReference type="PROSITE" id="PS50887">
    <property type="entry name" value="GGDEF"/>
    <property type="match status" value="1"/>
</dbReference>
<sequence length="1094" mass="124782">MSSSHTDDSQLDYESLLIRRVFQSARNGESGVVFLQSPDPDRMHQRLDPIIAQHIGTTSVLGCTLQQKSYAPYFPFLDWAGSLLTPTQQSQALSAAYSLHHPVFSDYFHSRSPHRHDEVLLHETGFEQREMTGAIVQLLRAIQPETPFCVYLRNIQLLPHSSIDVLCELLADPPRSMVLICSLLPLGIATHGVDSSRWQELLQAAEKAGLLLSYHETAAADVRTPRPRIGNLAGRLENAANAFHFLCYRDCADQLREVQQLAEEQSLRVSPENRIRTALLSGMSHYYLNEPEQAITELHRYLSLAQQRGQQADISNAYRCIALVYLQKDNIQAAQSMANHALSIAEAIEDDAVICFALFVRYLIEGRIRSMPPDDFRELYYRLIKLVHRQRLANTEAFVCINPYNLYSNYTEQEHLTHQRGMRIARRLGNTYMLAAGYQLQGLAFSVQGDYRRVISNYKKSLRLKQQLGVELELSYINNGLGFYYFMTAEFDKAQKSFDTALQLLRHQHDHHETAMTLFNLGENAFFADEFEYALSCLEHCLELMQAIEREHLAFHSRYCILSLFGLACIKTGRVARAWQVLLTIETHQLEPLPGKNEETCYFQYLQALLRAGSGDWAQARDCFTTALRLIDASGEYIGYIKPRLLLETAVAARRYNDQQLANDCLHECQSGMHGLIEGVYWHAAEAVRNGQPDYRIGFSPRTRRSDIDWVAATARVQRHVRSLQRRINEIHFINLLQSVRHRTIEYSDFVHSCMDVLYNNLGIFRALYFHADPDGGVSLQYARPSAITEVTSYQQTISLVKGLEFERLILPGSSQRIPEELQAHWVYAAPIRLAQPQGERITGYLILAGTESTLSLVHDQRRIYSIARTIIEDSLLSLYQRDRILEQNHELREKNRLLTELSQTDYLTGLYNRGSLYSRITQELQRIARYGQGPGRSLLVLFIDLDNFKYYNDSFGHSVGDDLIRYAGQLLQESCRETDTAYRFGGDEFIILMPESTIEGGLRLARRIIRQIEHHDMFLETIRRRTGADPQIPAERQLSCSIGISSSSMASEAVDRSDTAAGNTDYLIRMADEAVYAAKKSGKGNVVVYRPQA</sequence>
<dbReference type="PROSITE" id="PS50005">
    <property type="entry name" value="TPR"/>
    <property type="match status" value="1"/>
</dbReference>
<dbReference type="AlphaFoldDB" id="H9UIA1"/>
<dbReference type="RefSeq" id="WP_014455233.1">
    <property type="nucleotide sequence ID" value="NC_017098.1"/>
</dbReference>
<dbReference type="PATRIC" id="fig|889378.3.peg.1165"/>
<dbReference type="EMBL" id="CP003282">
    <property type="protein sequence ID" value="AFG37244.1"/>
    <property type="molecule type" value="Genomic_DNA"/>
</dbReference>
<dbReference type="SUPFAM" id="SSF55073">
    <property type="entry name" value="Nucleotide cyclase"/>
    <property type="match status" value="1"/>
</dbReference>
<dbReference type="SMART" id="SM00267">
    <property type="entry name" value="GGDEF"/>
    <property type="match status" value="1"/>
</dbReference>
<dbReference type="SUPFAM" id="SSF48452">
    <property type="entry name" value="TPR-like"/>
    <property type="match status" value="2"/>
</dbReference>
<dbReference type="InterPro" id="IPR011990">
    <property type="entry name" value="TPR-like_helical_dom_sf"/>
</dbReference>
<dbReference type="EC" id="2.7.7.65" evidence="1"/>
<dbReference type="OrthoDB" id="9779586at2"/>
<dbReference type="GO" id="GO:1902201">
    <property type="term" value="P:negative regulation of bacterial-type flagellum-dependent cell motility"/>
    <property type="evidence" value="ECO:0007669"/>
    <property type="project" value="TreeGrafter"/>
</dbReference>
<dbReference type="InterPro" id="IPR029787">
    <property type="entry name" value="Nucleotide_cyclase"/>
</dbReference>
<dbReference type="Proteomes" id="UP000007383">
    <property type="component" value="Chromosome"/>
</dbReference>
<feature type="repeat" description="TPR" evidence="3">
    <location>
        <begin position="475"/>
        <end position="508"/>
    </location>
</feature>
<evidence type="ECO:0000256" key="2">
    <source>
        <dbReference type="ARBA" id="ARBA00034247"/>
    </source>
</evidence>
<dbReference type="CDD" id="cd01949">
    <property type="entry name" value="GGDEF"/>
    <property type="match status" value="1"/>
</dbReference>
<organism evidence="5 6">
    <name type="scientific">Spirochaeta africana (strain ATCC 700263 / DSM 8902 / Z-7692)</name>
    <dbReference type="NCBI Taxonomy" id="889378"/>
    <lineage>
        <taxon>Bacteria</taxon>
        <taxon>Pseudomonadati</taxon>
        <taxon>Spirochaetota</taxon>
        <taxon>Spirochaetia</taxon>
        <taxon>Spirochaetales</taxon>
        <taxon>Spirochaetaceae</taxon>
        <taxon>Spirochaeta</taxon>
    </lineage>
</organism>
<dbReference type="PANTHER" id="PTHR45138:SF9">
    <property type="entry name" value="DIGUANYLATE CYCLASE DGCM-RELATED"/>
    <property type="match status" value="1"/>
</dbReference>
<dbReference type="SMART" id="SM00028">
    <property type="entry name" value="TPR"/>
    <property type="match status" value="5"/>
</dbReference>
<feature type="domain" description="GGDEF" evidence="4">
    <location>
        <begin position="937"/>
        <end position="1092"/>
    </location>
</feature>
<dbReference type="Gene3D" id="3.30.70.270">
    <property type="match status" value="1"/>
</dbReference>
<dbReference type="KEGG" id="sfc:Spiaf_1165"/>
<dbReference type="GO" id="GO:0005886">
    <property type="term" value="C:plasma membrane"/>
    <property type="evidence" value="ECO:0007669"/>
    <property type="project" value="TreeGrafter"/>
</dbReference>
<reference evidence="6" key="1">
    <citation type="journal article" date="2013" name="Stand. Genomic Sci.">
        <title>Complete genome sequence of the halophilic bacterium Spirochaeta africana type strain (Z-7692(T)) from the alkaline Lake Magadi in the East African Rift.</title>
        <authorList>
            <person name="Liolos K."/>
            <person name="Abt B."/>
            <person name="Scheuner C."/>
            <person name="Teshima H."/>
            <person name="Held B."/>
            <person name="Lapidus A."/>
            <person name="Nolan M."/>
            <person name="Lucas S."/>
            <person name="Deshpande S."/>
            <person name="Cheng J.F."/>
            <person name="Tapia R."/>
            <person name="Goodwin L.A."/>
            <person name="Pitluck S."/>
            <person name="Pagani I."/>
            <person name="Ivanova N."/>
            <person name="Mavromatis K."/>
            <person name="Mikhailova N."/>
            <person name="Huntemann M."/>
            <person name="Pati A."/>
            <person name="Chen A."/>
            <person name="Palaniappan K."/>
            <person name="Land M."/>
            <person name="Rohde M."/>
            <person name="Tindall B.J."/>
            <person name="Detter J.C."/>
            <person name="Goker M."/>
            <person name="Bristow J."/>
            <person name="Eisen J.A."/>
            <person name="Markowitz V."/>
            <person name="Hugenholtz P."/>
            <person name="Woyke T."/>
            <person name="Klenk H.P."/>
            <person name="Kyrpides N.C."/>
        </authorList>
    </citation>
    <scope>NUCLEOTIDE SEQUENCE</scope>
    <source>
        <strain evidence="6">ATCC 700263 / DSM 8902 / Z-7692</strain>
    </source>
</reference>
<evidence type="ECO:0000313" key="6">
    <source>
        <dbReference type="Proteomes" id="UP000007383"/>
    </source>
</evidence>
<accession>H9UIA1</accession>
<dbReference type="NCBIfam" id="TIGR00254">
    <property type="entry name" value="GGDEF"/>
    <property type="match status" value="1"/>
</dbReference>
<gene>
    <name evidence="5" type="ordered locus">Spiaf_1165</name>
</gene>
<dbReference type="InterPro" id="IPR043128">
    <property type="entry name" value="Rev_trsase/Diguanyl_cyclase"/>
</dbReference>
<dbReference type="PANTHER" id="PTHR45138">
    <property type="entry name" value="REGULATORY COMPONENTS OF SENSORY TRANSDUCTION SYSTEM"/>
    <property type="match status" value="1"/>
</dbReference>
<evidence type="ECO:0000313" key="5">
    <source>
        <dbReference type="EMBL" id="AFG37244.1"/>
    </source>
</evidence>
<evidence type="ECO:0000259" key="4">
    <source>
        <dbReference type="PROSITE" id="PS50887"/>
    </source>
</evidence>
<dbReference type="Gene3D" id="1.25.40.10">
    <property type="entry name" value="Tetratricopeptide repeat domain"/>
    <property type="match status" value="2"/>
</dbReference>
<keyword evidence="6" id="KW-1185">Reference proteome</keyword>
<dbReference type="eggNOG" id="COG2199">
    <property type="taxonomic scope" value="Bacteria"/>
</dbReference>
<comment type="catalytic activity">
    <reaction evidence="2">
        <text>2 GTP = 3',3'-c-di-GMP + 2 diphosphate</text>
        <dbReference type="Rhea" id="RHEA:24898"/>
        <dbReference type="ChEBI" id="CHEBI:33019"/>
        <dbReference type="ChEBI" id="CHEBI:37565"/>
        <dbReference type="ChEBI" id="CHEBI:58805"/>
        <dbReference type="EC" id="2.7.7.65"/>
    </reaction>
</comment>
<protein>
    <recommendedName>
        <fullName evidence="1">diguanylate cyclase</fullName>
        <ecNumber evidence="1">2.7.7.65</ecNumber>
    </recommendedName>
</protein>
<dbReference type="HOGENOM" id="CLU_288678_0_0_12"/>
<keyword evidence="3" id="KW-0802">TPR repeat</keyword>
<dbReference type="InterPro" id="IPR050469">
    <property type="entry name" value="Diguanylate_Cyclase"/>
</dbReference>
<dbReference type="Pfam" id="PF13424">
    <property type="entry name" value="TPR_12"/>
    <property type="match status" value="1"/>
</dbReference>
<dbReference type="InterPro" id="IPR019734">
    <property type="entry name" value="TPR_rpt"/>
</dbReference>
<dbReference type="GO" id="GO:0052621">
    <property type="term" value="F:diguanylate cyclase activity"/>
    <property type="evidence" value="ECO:0007669"/>
    <property type="project" value="UniProtKB-EC"/>
</dbReference>
<evidence type="ECO:0000256" key="1">
    <source>
        <dbReference type="ARBA" id="ARBA00012528"/>
    </source>
</evidence>
<evidence type="ECO:0000256" key="3">
    <source>
        <dbReference type="PROSITE-ProRule" id="PRU00339"/>
    </source>
</evidence>